<dbReference type="Proteomes" id="UP000314294">
    <property type="component" value="Unassembled WGS sequence"/>
</dbReference>
<dbReference type="EMBL" id="SRLO01004357">
    <property type="protein sequence ID" value="TNN30561.1"/>
    <property type="molecule type" value="Genomic_DNA"/>
</dbReference>
<evidence type="ECO:0000313" key="2">
    <source>
        <dbReference type="EMBL" id="TNN30561.1"/>
    </source>
</evidence>
<feature type="region of interest" description="Disordered" evidence="1">
    <location>
        <begin position="1"/>
        <end position="74"/>
    </location>
</feature>
<gene>
    <name evidence="2" type="ORF">EYF80_059285</name>
</gene>
<proteinExistence type="predicted"/>
<comment type="caution">
    <text evidence="2">The sequence shown here is derived from an EMBL/GenBank/DDBJ whole genome shotgun (WGS) entry which is preliminary data.</text>
</comment>
<evidence type="ECO:0000313" key="3">
    <source>
        <dbReference type="Proteomes" id="UP000314294"/>
    </source>
</evidence>
<accession>A0A4Z2EPS8</accession>
<evidence type="ECO:0000256" key="1">
    <source>
        <dbReference type="SAM" id="MobiDB-lite"/>
    </source>
</evidence>
<name>A0A4Z2EPS8_9TELE</name>
<feature type="compositionally biased region" description="Basic residues" evidence="1">
    <location>
        <begin position="49"/>
        <end position="59"/>
    </location>
</feature>
<dbReference type="OrthoDB" id="10502818at2759"/>
<sequence>MARVFRAQGRPSPTRMSNTLLPMELDTAMSPIPGDGRDRGLELSGTVKYSRRHRGHARSHFSLLHAPAATQGNE</sequence>
<keyword evidence="3" id="KW-1185">Reference proteome</keyword>
<reference evidence="2 3" key="1">
    <citation type="submission" date="2019-03" db="EMBL/GenBank/DDBJ databases">
        <title>First draft genome of Liparis tanakae, snailfish: a comprehensive survey of snailfish specific genes.</title>
        <authorList>
            <person name="Kim W."/>
            <person name="Song I."/>
            <person name="Jeong J.-H."/>
            <person name="Kim D."/>
            <person name="Kim S."/>
            <person name="Ryu S."/>
            <person name="Song J.Y."/>
            <person name="Lee S.K."/>
        </authorList>
    </citation>
    <scope>NUCLEOTIDE SEQUENCE [LARGE SCALE GENOMIC DNA]</scope>
    <source>
        <tissue evidence="2">Muscle</tissue>
    </source>
</reference>
<organism evidence="2 3">
    <name type="scientific">Liparis tanakae</name>
    <name type="common">Tanaka's snailfish</name>
    <dbReference type="NCBI Taxonomy" id="230148"/>
    <lineage>
        <taxon>Eukaryota</taxon>
        <taxon>Metazoa</taxon>
        <taxon>Chordata</taxon>
        <taxon>Craniata</taxon>
        <taxon>Vertebrata</taxon>
        <taxon>Euteleostomi</taxon>
        <taxon>Actinopterygii</taxon>
        <taxon>Neopterygii</taxon>
        <taxon>Teleostei</taxon>
        <taxon>Neoteleostei</taxon>
        <taxon>Acanthomorphata</taxon>
        <taxon>Eupercaria</taxon>
        <taxon>Perciformes</taxon>
        <taxon>Cottioidei</taxon>
        <taxon>Cottales</taxon>
        <taxon>Liparidae</taxon>
        <taxon>Liparis</taxon>
    </lineage>
</organism>
<protein>
    <submittedName>
        <fullName evidence="2">Uncharacterized protein</fullName>
    </submittedName>
</protein>
<dbReference type="AlphaFoldDB" id="A0A4Z2EPS8"/>